<dbReference type="InterPro" id="IPR012854">
    <property type="entry name" value="Cu_amine_oxidase-like_N"/>
</dbReference>
<dbReference type="InterPro" id="IPR011583">
    <property type="entry name" value="Chitinase_II/V-like_cat"/>
</dbReference>
<dbReference type="PROSITE" id="PS51910">
    <property type="entry name" value="GH18_2"/>
    <property type="match status" value="1"/>
</dbReference>
<dbReference type="GO" id="GO:0016787">
    <property type="term" value="F:hydrolase activity"/>
    <property type="evidence" value="ECO:0007669"/>
    <property type="project" value="UniProtKB-KW"/>
</dbReference>
<dbReference type="Gene3D" id="3.10.50.10">
    <property type="match status" value="1"/>
</dbReference>
<dbReference type="InterPro" id="IPR036582">
    <property type="entry name" value="Mao_N_sf"/>
</dbReference>
<dbReference type="PANTHER" id="PTHR46066:SF2">
    <property type="entry name" value="CHITINASE DOMAIN-CONTAINING PROTEIN 1"/>
    <property type="match status" value="1"/>
</dbReference>
<organism evidence="2 3">
    <name type="scientific">Candidatus Limivivens intestinipullorum</name>
    <dbReference type="NCBI Taxonomy" id="2840858"/>
    <lineage>
        <taxon>Bacteria</taxon>
        <taxon>Bacillati</taxon>
        <taxon>Bacillota</taxon>
        <taxon>Clostridia</taxon>
        <taxon>Lachnospirales</taxon>
        <taxon>Lachnospiraceae</taxon>
        <taxon>Lachnospiraceae incertae sedis</taxon>
        <taxon>Candidatus Limivivens</taxon>
    </lineage>
</organism>
<dbReference type="SUPFAM" id="SSF55383">
    <property type="entry name" value="Copper amine oxidase, domain N"/>
    <property type="match status" value="1"/>
</dbReference>
<comment type="caution">
    <text evidence="2">The sequence shown here is derived from an EMBL/GenBank/DDBJ whole genome shotgun (WGS) entry which is preliminary data.</text>
</comment>
<gene>
    <name evidence="2" type="ORF">IAB44_10520</name>
</gene>
<dbReference type="EMBL" id="DVIQ01000063">
    <property type="protein sequence ID" value="HIS31964.1"/>
    <property type="molecule type" value="Genomic_DNA"/>
</dbReference>
<name>A0A9D1EU98_9FIRM</name>
<dbReference type="InterPro" id="IPR017853">
    <property type="entry name" value="GH"/>
</dbReference>
<dbReference type="GO" id="GO:0005975">
    <property type="term" value="P:carbohydrate metabolic process"/>
    <property type="evidence" value="ECO:0007669"/>
    <property type="project" value="InterPro"/>
</dbReference>
<reference evidence="2" key="1">
    <citation type="submission" date="2020-10" db="EMBL/GenBank/DDBJ databases">
        <authorList>
            <person name="Gilroy R."/>
        </authorList>
    </citation>
    <scope>NUCLEOTIDE SEQUENCE</scope>
    <source>
        <strain evidence="2">CHK190-19873</strain>
    </source>
</reference>
<accession>A0A9D1EU98</accession>
<dbReference type="Gene3D" id="2.30.30.40">
    <property type="entry name" value="SH3 Domains"/>
    <property type="match status" value="1"/>
</dbReference>
<protein>
    <submittedName>
        <fullName evidence="2">Glycosyl hydrolase family 18</fullName>
    </submittedName>
</protein>
<dbReference type="Pfam" id="PF08239">
    <property type="entry name" value="SH3_3"/>
    <property type="match status" value="1"/>
</dbReference>
<dbReference type="InterPro" id="IPR029070">
    <property type="entry name" value="Chitinase_insertion_sf"/>
</dbReference>
<dbReference type="InterPro" id="IPR001223">
    <property type="entry name" value="Glyco_hydro18_cat"/>
</dbReference>
<dbReference type="Pfam" id="PF07833">
    <property type="entry name" value="Cu_amine_oxidN1"/>
    <property type="match status" value="1"/>
</dbReference>
<dbReference type="InterPro" id="IPR003646">
    <property type="entry name" value="SH3-like_bac-type"/>
</dbReference>
<sequence length="563" mass="62567">MKKKAVPVLLAVLILIVILGLIAVVSRVVERYIPSNEWMDSSEYFGIQQEGQMALILQDQLLEQKGLLADGVPYLNMDVVSEYLNDRFYWDSGQELVIYTTPDSVIKAYAGAQEYMVADSTQTADYVPVRVQDGTAYIAAEFVKQYTAMDYEVFQDPDRIVITYRYGEVTRADAKRTTQVRELGGIKSPILTEVSGGEQVTVLMQMDDWSEVVTADGYIGYVQNSSLGETYTETLTTDFVEPVYTSIHRDYKINMVWHQVTSQEANDNLLQDIAEMQGVNVISPTWFSITDNDGNISSLADSAYVEAAHGQGLEVWGLVDNFSTEIDTAAVLNNTASRERLAEQLVNAALEYNLEGINVDFELIPEDAADGYIQFLREISIRCRANSLVLSVDNPVPMEFNTHYNLNAQGEVVDYVIIMGYDEHYVGSEPGSVASISFVTDGVTKALEEGVPAEKTILAVPFYTRLWQTDTSGNVTSEAYGMDAAQAVVNDNGAVASWNEETAQDYAEFTGADGSFFQIWLENEASLEEKLKLVQQYELGGAAAWKLGFERASVWAIMEEYTS</sequence>
<evidence type="ECO:0000313" key="2">
    <source>
        <dbReference type="EMBL" id="HIS31964.1"/>
    </source>
</evidence>
<dbReference type="GO" id="GO:0008061">
    <property type="term" value="F:chitin binding"/>
    <property type="evidence" value="ECO:0007669"/>
    <property type="project" value="InterPro"/>
</dbReference>
<dbReference type="PANTHER" id="PTHR46066">
    <property type="entry name" value="CHITINASE DOMAIN-CONTAINING PROTEIN 1 FAMILY MEMBER"/>
    <property type="match status" value="1"/>
</dbReference>
<evidence type="ECO:0000259" key="1">
    <source>
        <dbReference type="PROSITE" id="PS51910"/>
    </source>
</evidence>
<dbReference type="SMART" id="SM00636">
    <property type="entry name" value="Glyco_18"/>
    <property type="match status" value="1"/>
</dbReference>
<reference evidence="2" key="2">
    <citation type="journal article" date="2021" name="PeerJ">
        <title>Extensive microbial diversity within the chicken gut microbiome revealed by metagenomics and culture.</title>
        <authorList>
            <person name="Gilroy R."/>
            <person name="Ravi A."/>
            <person name="Getino M."/>
            <person name="Pursley I."/>
            <person name="Horton D.L."/>
            <person name="Alikhan N.F."/>
            <person name="Baker D."/>
            <person name="Gharbi K."/>
            <person name="Hall N."/>
            <person name="Watson M."/>
            <person name="Adriaenssens E.M."/>
            <person name="Foster-Nyarko E."/>
            <person name="Jarju S."/>
            <person name="Secka A."/>
            <person name="Antonio M."/>
            <person name="Oren A."/>
            <person name="Chaudhuri R.R."/>
            <person name="La Ragione R."/>
            <person name="Hildebrand F."/>
            <person name="Pallen M.J."/>
        </authorList>
    </citation>
    <scope>NUCLEOTIDE SEQUENCE</scope>
    <source>
        <strain evidence="2">CHK190-19873</strain>
    </source>
</reference>
<evidence type="ECO:0000313" key="3">
    <source>
        <dbReference type="Proteomes" id="UP000823935"/>
    </source>
</evidence>
<dbReference type="Proteomes" id="UP000823935">
    <property type="component" value="Unassembled WGS sequence"/>
</dbReference>
<proteinExistence type="predicted"/>
<dbReference type="Pfam" id="PF00704">
    <property type="entry name" value="Glyco_hydro_18"/>
    <property type="match status" value="1"/>
</dbReference>
<dbReference type="Gene3D" id="3.20.20.80">
    <property type="entry name" value="Glycosidases"/>
    <property type="match status" value="1"/>
</dbReference>
<dbReference type="SUPFAM" id="SSF51445">
    <property type="entry name" value="(Trans)glycosidases"/>
    <property type="match status" value="1"/>
</dbReference>
<dbReference type="AlphaFoldDB" id="A0A9D1EU98"/>
<feature type="domain" description="GH18" evidence="1">
    <location>
        <begin position="251"/>
        <end position="563"/>
    </location>
</feature>
<keyword evidence="2" id="KW-0378">Hydrolase</keyword>